<proteinExistence type="predicted"/>
<organism evidence="1 2">
    <name type="scientific">Taxus chinensis</name>
    <name type="common">Chinese yew</name>
    <name type="synonym">Taxus wallichiana var. chinensis</name>
    <dbReference type="NCBI Taxonomy" id="29808"/>
    <lineage>
        <taxon>Eukaryota</taxon>
        <taxon>Viridiplantae</taxon>
        <taxon>Streptophyta</taxon>
        <taxon>Embryophyta</taxon>
        <taxon>Tracheophyta</taxon>
        <taxon>Spermatophyta</taxon>
        <taxon>Pinopsida</taxon>
        <taxon>Pinidae</taxon>
        <taxon>Conifers II</taxon>
        <taxon>Cupressales</taxon>
        <taxon>Taxaceae</taxon>
        <taxon>Taxus</taxon>
    </lineage>
</organism>
<evidence type="ECO:0000313" key="2">
    <source>
        <dbReference type="Proteomes" id="UP000824469"/>
    </source>
</evidence>
<reference evidence="1 2" key="1">
    <citation type="journal article" date="2021" name="Nat. Plants">
        <title>The Taxus genome provides insights into paclitaxel biosynthesis.</title>
        <authorList>
            <person name="Xiong X."/>
            <person name="Gou J."/>
            <person name="Liao Q."/>
            <person name="Li Y."/>
            <person name="Zhou Q."/>
            <person name="Bi G."/>
            <person name="Li C."/>
            <person name="Du R."/>
            <person name="Wang X."/>
            <person name="Sun T."/>
            <person name="Guo L."/>
            <person name="Liang H."/>
            <person name="Lu P."/>
            <person name="Wu Y."/>
            <person name="Zhang Z."/>
            <person name="Ro D.K."/>
            <person name="Shang Y."/>
            <person name="Huang S."/>
            <person name="Yan J."/>
        </authorList>
    </citation>
    <scope>NUCLEOTIDE SEQUENCE [LARGE SCALE GENOMIC DNA]</scope>
    <source>
        <strain evidence="1">Ta-2019</strain>
    </source>
</reference>
<feature type="non-terminal residue" evidence="1">
    <location>
        <position position="1"/>
    </location>
</feature>
<feature type="non-terminal residue" evidence="1">
    <location>
        <position position="87"/>
    </location>
</feature>
<comment type="caution">
    <text evidence="1">The sequence shown here is derived from an EMBL/GenBank/DDBJ whole genome shotgun (WGS) entry which is preliminary data.</text>
</comment>
<name>A0AA38G708_TAXCH</name>
<sequence length="87" mass="9055">KSKKSSVLGMPGGEIPLSSKEVAPPLVSLSPGTFLKELEVVHRESSILISLIKDGMDNGKAASLASLNNWLAVKDSTPANSLALQQG</sequence>
<evidence type="ECO:0000313" key="1">
    <source>
        <dbReference type="EMBL" id="KAH9315644.1"/>
    </source>
</evidence>
<protein>
    <submittedName>
        <fullName evidence="1">Uncharacterized protein</fullName>
    </submittedName>
</protein>
<dbReference type="Proteomes" id="UP000824469">
    <property type="component" value="Unassembled WGS sequence"/>
</dbReference>
<keyword evidence="2" id="KW-1185">Reference proteome</keyword>
<accession>A0AA38G708</accession>
<gene>
    <name evidence="1" type="ORF">KI387_024271</name>
</gene>
<dbReference type="EMBL" id="JAHRHJ020000005">
    <property type="protein sequence ID" value="KAH9315644.1"/>
    <property type="molecule type" value="Genomic_DNA"/>
</dbReference>
<dbReference type="AlphaFoldDB" id="A0AA38G708"/>